<reference evidence="3 4" key="1">
    <citation type="submission" date="2018-05" db="EMBL/GenBank/DDBJ databases">
        <title>Reference genomes for bee gut microbiota database.</title>
        <authorList>
            <person name="Ellegaard K.M."/>
        </authorList>
    </citation>
    <scope>NUCLEOTIDE SEQUENCE [LARGE SCALE GENOMIC DNA]</scope>
    <source>
        <strain evidence="1 3">ESL0177</strain>
        <strain evidence="2 4">ESL0182</strain>
    </source>
</reference>
<organism evidence="1 3">
    <name type="scientific">Gilliamella apicola</name>
    <dbReference type="NCBI Taxonomy" id="1196095"/>
    <lineage>
        <taxon>Bacteria</taxon>
        <taxon>Pseudomonadati</taxon>
        <taxon>Pseudomonadota</taxon>
        <taxon>Gammaproteobacteria</taxon>
        <taxon>Orbales</taxon>
        <taxon>Orbaceae</taxon>
        <taxon>Gilliamella</taxon>
    </lineage>
</organism>
<name>A0A2V4DX17_9GAMM</name>
<dbReference type="EMBL" id="QGLR01000011">
    <property type="protein sequence ID" value="PXZ06922.1"/>
    <property type="molecule type" value="Genomic_DNA"/>
</dbReference>
<protein>
    <submittedName>
        <fullName evidence="1">Uncharacterized protein</fullName>
    </submittedName>
</protein>
<dbReference type="EMBL" id="QGLP01000005">
    <property type="protein sequence ID" value="PXZ04773.1"/>
    <property type="molecule type" value="Genomic_DNA"/>
</dbReference>
<evidence type="ECO:0000313" key="2">
    <source>
        <dbReference type="EMBL" id="PXZ06922.1"/>
    </source>
</evidence>
<evidence type="ECO:0000313" key="1">
    <source>
        <dbReference type="EMBL" id="PXZ04773.1"/>
    </source>
</evidence>
<evidence type="ECO:0000313" key="3">
    <source>
        <dbReference type="Proteomes" id="UP000247483"/>
    </source>
</evidence>
<dbReference type="Proteomes" id="UP000247932">
    <property type="component" value="Unassembled WGS sequence"/>
</dbReference>
<evidence type="ECO:0000313" key="4">
    <source>
        <dbReference type="Proteomes" id="UP000247932"/>
    </source>
</evidence>
<gene>
    <name evidence="2" type="ORF">DKK70_09735</name>
    <name evidence="1" type="ORF">DKK79_10565</name>
</gene>
<dbReference type="Proteomes" id="UP000247483">
    <property type="component" value="Unassembled WGS sequence"/>
</dbReference>
<sequence length="96" mass="10846">MLLIMLAIFLINIIFLMKNPVLNKWIIYSVLNPLNELIQAKGDMSSPYSGIIHAGGELAMVGDNITRMDTNSYTTHHKIDLSLFINRQKSNQRTAV</sequence>
<dbReference type="AlphaFoldDB" id="A0A2V4DX17"/>
<proteinExistence type="predicted"/>
<comment type="caution">
    <text evidence="1">The sequence shown here is derived from an EMBL/GenBank/DDBJ whole genome shotgun (WGS) entry which is preliminary data.</text>
</comment>
<keyword evidence="4" id="KW-1185">Reference proteome</keyword>
<accession>A0A2V4DX17</accession>